<evidence type="ECO:0000313" key="4">
    <source>
        <dbReference type="EMBL" id="KIN02333.1"/>
    </source>
</evidence>
<dbReference type="InterPro" id="IPR027303">
    <property type="entry name" value="Gln_synth_gly_rich_site"/>
</dbReference>
<gene>
    <name evidence="4" type="ORF">OIDMADRAFT_144892</name>
</gene>
<dbReference type="InterPro" id="IPR006680">
    <property type="entry name" value="Amidohydro-rel"/>
</dbReference>
<keyword evidence="5" id="KW-1185">Reference proteome</keyword>
<dbReference type="InterPro" id="IPR032466">
    <property type="entry name" value="Metal_Hydrolase"/>
</dbReference>
<dbReference type="InterPro" id="IPR014746">
    <property type="entry name" value="Gln_synth/guanido_kin_cat_dom"/>
</dbReference>
<dbReference type="EMBL" id="KN832875">
    <property type="protein sequence ID" value="KIN02333.1"/>
    <property type="molecule type" value="Genomic_DNA"/>
</dbReference>
<dbReference type="Gene3D" id="3.20.20.140">
    <property type="entry name" value="Metal-dependent hydrolases"/>
    <property type="match status" value="1"/>
</dbReference>
<dbReference type="InParanoid" id="A0A0C3DK25"/>
<evidence type="ECO:0000256" key="1">
    <source>
        <dbReference type="PROSITE-ProRule" id="PRU01331"/>
    </source>
</evidence>
<dbReference type="AlphaFoldDB" id="A0A0C3DK25"/>
<comment type="similarity">
    <text evidence="1 2">Belongs to the glutamine synthetase family.</text>
</comment>
<feature type="domain" description="GS catalytic" evidence="3">
    <location>
        <begin position="529"/>
        <end position="858"/>
    </location>
</feature>
<dbReference type="GO" id="GO:0004356">
    <property type="term" value="F:glutamine synthetase activity"/>
    <property type="evidence" value="ECO:0007669"/>
    <property type="project" value="InterPro"/>
</dbReference>
<sequence length="858" mass="95516">MDELIRAIRTTPIIDNHAHPLLVPSALAQHPFISITSEANGAALNTVPSSLAHIRAVNQLSKILGCPATWHDVVAAIETERQKPNDAWMKRCLEGIETILIDDGLDGRDEVYDYAWHSRMTKEKCKRIVRIEKIAEEIINRSLKQPDTSPSDMFLDVIRQFDRTIDEAILDPEVAGFKSVICYRTGLDIPQSSPSLNDVNSSFLEVISTHRAEGNSQFKRLDGTLLNAFLVHRTATAIQNSLAQHKKPFQFHTGLGDNDITLTRSSPSHLQNFIRNYPQVPIVLLHASYPWTKEAGYLATVYDNVYADIGEIFPFLSREGQETALRDVLQLCPSEKILWSTDAHRFPERYLLAVVQVREALESVLTEYVRRGDLVIHQAIKIVQDILFNTSNVLYNLDLKLSSLPLISMSSLTPHTSDLNLLLLFLDKHPSTKLLRLCYLDYTATPRMRVVPVQRAISVLQSEGSLNIGITEACLGLLQNDTIISGVTATGEYKLRGIFSSIRPGPSESYASIQCEFLEQNCSELAMCPRSILRRTIQGAKSHGLEFVLGFEIEVVFLSRTQGSESRYVANAFSAGHAWNSARALQRKALLSVVDEIYGSLSDAGIHLETFHAESSTGQYEFVLPALPPLEAVDTLFHAREVICTIADRHALRATLYPKPFPMEAGTASHVHISISSPTGVEKGVYESFYAGVLGHIRAILAFTYSNPASYARMADSCWAGGRWVAWGTQNRETALRKISGSHWEVKVLDGLANMYLAMAAIIAAGTNGVLHHERLTWQDCSGDPAMLSNEERKHLGIEEGLPTGLSEALEALKRDEALIRILGREAVERYVAVKTAEVALLGNMKGREREQWLIERY</sequence>
<proteinExistence type="inferred from homology"/>
<dbReference type="SUPFAM" id="SSF55931">
    <property type="entry name" value="Glutamine synthetase/guanido kinase"/>
    <property type="match status" value="1"/>
</dbReference>
<reference evidence="4 5" key="1">
    <citation type="submission" date="2014-04" db="EMBL/GenBank/DDBJ databases">
        <authorList>
            <consortium name="DOE Joint Genome Institute"/>
            <person name="Kuo A."/>
            <person name="Martino E."/>
            <person name="Perotto S."/>
            <person name="Kohler A."/>
            <person name="Nagy L.G."/>
            <person name="Floudas D."/>
            <person name="Copeland A."/>
            <person name="Barry K.W."/>
            <person name="Cichocki N."/>
            <person name="Veneault-Fourrey C."/>
            <person name="LaButti K."/>
            <person name="Lindquist E.A."/>
            <person name="Lipzen A."/>
            <person name="Lundell T."/>
            <person name="Morin E."/>
            <person name="Murat C."/>
            <person name="Sun H."/>
            <person name="Tunlid A."/>
            <person name="Henrissat B."/>
            <person name="Grigoriev I.V."/>
            <person name="Hibbett D.S."/>
            <person name="Martin F."/>
            <person name="Nordberg H.P."/>
            <person name="Cantor M.N."/>
            <person name="Hua S.X."/>
        </authorList>
    </citation>
    <scope>NUCLEOTIDE SEQUENCE [LARGE SCALE GENOMIC DNA]</scope>
    <source>
        <strain evidence="4 5">Zn</strain>
    </source>
</reference>
<dbReference type="PROSITE" id="PS51987">
    <property type="entry name" value="GS_CATALYTIC"/>
    <property type="match status" value="1"/>
</dbReference>
<dbReference type="PROSITE" id="PS00181">
    <property type="entry name" value="GLNA_ATP"/>
    <property type="match status" value="1"/>
</dbReference>
<dbReference type="SUPFAM" id="SSF51556">
    <property type="entry name" value="Metallo-dependent hydrolases"/>
    <property type="match status" value="1"/>
</dbReference>
<accession>A0A0C3DK25</accession>
<organism evidence="4 5">
    <name type="scientific">Oidiodendron maius (strain Zn)</name>
    <dbReference type="NCBI Taxonomy" id="913774"/>
    <lineage>
        <taxon>Eukaryota</taxon>
        <taxon>Fungi</taxon>
        <taxon>Dikarya</taxon>
        <taxon>Ascomycota</taxon>
        <taxon>Pezizomycotina</taxon>
        <taxon>Leotiomycetes</taxon>
        <taxon>Leotiomycetes incertae sedis</taxon>
        <taxon>Myxotrichaceae</taxon>
        <taxon>Oidiodendron</taxon>
    </lineage>
</organism>
<dbReference type="Proteomes" id="UP000054321">
    <property type="component" value="Unassembled WGS sequence"/>
</dbReference>
<dbReference type="InterPro" id="IPR008146">
    <property type="entry name" value="Gln_synth_cat_dom"/>
</dbReference>
<dbReference type="Gene3D" id="3.30.590.10">
    <property type="entry name" value="Glutamine synthetase/guanido kinase, catalytic domain"/>
    <property type="match status" value="1"/>
</dbReference>
<dbReference type="PANTHER" id="PTHR43383">
    <property type="entry name" value="NODULIN 6"/>
    <property type="match status" value="1"/>
</dbReference>
<dbReference type="SMART" id="SM01230">
    <property type="entry name" value="Gln-synt_C"/>
    <property type="match status" value="1"/>
</dbReference>
<name>A0A0C3DK25_OIDMZ</name>
<evidence type="ECO:0000256" key="2">
    <source>
        <dbReference type="RuleBase" id="RU000384"/>
    </source>
</evidence>
<protein>
    <recommendedName>
        <fullName evidence="3">GS catalytic domain-containing protein</fullName>
    </recommendedName>
</protein>
<dbReference type="STRING" id="913774.A0A0C3DK25"/>
<dbReference type="HOGENOM" id="CLU_017290_6_3_1"/>
<dbReference type="PANTHER" id="PTHR43383:SF2">
    <property type="entry name" value="AMIDOHYDROLASE 2 FAMILY PROTEIN"/>
    <property type="match status" value="1"/>
</dbReference>
<dbReference type="Pfam" id="PF04909">
    <property type="entry name" value="Amidohydro_2"/>
    <property type="match status" value="1"/>
</dbReference>
<evidence type="ECO:0000259" key="3">
    <source>
        <dbReference type="PROSITE" id="PS51987"/>
    </source>
</evidence>
<dbReference type="OrthoDB" id="3364440at2759"/>
<dbReference type="Pfam" id="PF00120">
    <property type="entry name" value="Gln-synt_C"/>
    <property type="match status" value="1"/>
</dbReference>
<evidence type="ECO:0000313" key="5">
    <source>
        <dbReference type="Proteomes" id="UP000054321"/>
    </source>
</evidence>
<dbReference type="GO" id="GO:0016787">
    <property type="term" value="F:hydrolase activity"/>
    <property type="evidence" value="ECO:0007669"/>
    <property type="project" value="InterPro"/>
</dbReference>
<reference evidence="5" key="2">
    <citation type="submission" date="2015-01" db="EMBL/GenBank/DDBJ databases">
        <title>Evolutionary Origins and Diversification of the Mycorrhizal Mutualists.</title>
        <authorList>
            <consortium name="DOE Joint Genome Institute"/>
            <consortium name="Mycorrhizal Genomics Consortium"/>
            <person name="Kohler A."/>
            <person name="Kuo A."/>
            <person name="Nagy L.G."/>
            <person name="Floudas D."/>
            <person name="Copeland A."/>
            <person name="Barry K.W."/>
            <person name="Cichocki N."/>
            <person name="Veneault-Fourrey C."/>
            <person name="LaButti K."/>
            <person name="Lindquist E.A."/>
            <person name="Lipzen A."/>
            <person name="Lundell T."/>
            <person name="Morin E."/>
            <person name="Murat C."/>
            <person name="Riley R."/>
            <person name="Ohm R."/>
            <person name="Sun H."/>
            <person name="Tunlid A."/>
            <person name="Henrissat B."/>
            <person name="Grigoriev I.V."/>
            <person name="Hibbett D.S."/>
            <person name="Martin F."/>
        </authorList>
    </citation>
    <scope>NUCLEOTIDE SEQUENCE [LARGE SCALE GENOMIC DNA]</scope>
    <source>
        <strain evidence="5">Zn</strain>
    </source>
</reference>